<dbReference type="PANTHER" id="PTHR33167">
    <property type="entry name" value="TRANSCRIPTION FACTOR, PUTATIVE (DUF863)-RELATED"/>
    <property type="match status" value="1"/>
</dbReference>
<protein>
    <submittedName>
        <fullName evidence="3">Uncharacterized protein</fullName>
    </submittedName>
</protein>
<evidence type="ECO:0000256" key="1">
    <source>
        <dbReference type="SAM" id="MobiDB-lite"/>
    </source>
</evidence>
<feature type="region of interest" description="Disordered" evidence="1">
    <location>
        <begin position="363"/>
        <end position="382"/>
    </location>
</feature>
<proteinExistence type="predicted"/>
<feature type="chain" id="PRO_5043540874" evidence="2">
    <location>
        <begin position="34"/>
        <end position="738"/>
    </location>
</feature>
<evidence type="ECO:0000313" key="3">
    <source>
        <dbReference type="EMBL" id="KAG9452388.1"/>
    </source>
</evidence>
<feature type="region of interest" description="Disordered" evidence="1">
    <location>
        <begin position="439"/>
        <end position="475"/>
    </location>
</feature>
<gene>
    <name evidence="3" type="ORF">H6P81_005292</name>
</gene>
<keyword evidence="4" id="KW-1185">Reference proteome</keyword>
<evidence type="ECO:0000313" key="4">
    <source>
        <dbReference type="Proteomes" id="UP000825729"/>
    </source>
</evidence>
<sequence length="738" mass="82127">MFSVSFHGRNRMTGPLTVLAFGFLFSLSSLLQGNEKGRTSGMGLEVLRERYWATSIPMRDPDSFKMSGFWSESYENVMSEGEPSSLCSMQANADSLKEVFKRTILNHEAIFQKQVYELHRLYIVQQRLMKDLRRREFQAWPTDERRNPESFDNTADVFHGTSSLMVNAAEIGKTAGENDGSLVKLHGRLSVNLQLPADEYIGNSSAQSLTDCSKSKDFFGGKIVPDANDSTALEAKTAGRFGGENCGSHGQAVFEPTFSGGRRTFQGPKAFDLNDECHEDSSSIDISVNRKKSTSYRVLPIDLNESLSGESVFASEDPHSAFTSAAARSADSYEHLHSGNSQASNKSLNLQKRTCASSVEEMDIAAKSESQRGEGKEYPRKSVSGMEVKQRFEGYSSDVGVENRSQDLLLEQLNDIQRGNSLSNISCINVSNETERHAYSSVGSTRVPQTKKTLVPGETNSEKSEEDTVSSFQPRGDVVQGTISGSSNNQLAGHGNEVYLRDECSEDCMRVAKDLHSASHKHEEGNSRLSDKSRNFQPEPQVTATNLDKQEQVVETCEHAHLQEEMCSYSPQDCQEHNDQRQGQPLAIDNTVRRAAESLVYISQENSATCLSSIADAGHVEMDSPRKCQEPQYSCDSYESIALMLVESSPEEYLPLAKPGKENITEKTSCVGVSKLRRGMRSRDFQRDVLPGLVSLSRHEICEDLHTINEVIQSTESRSRPRRENWGMSTRSRRSRVY</sequence>
<dbReference type="InterPro" id="IPR008581">
    <property type="entry name" value="DUF863_pln"/>
</dbReference>
<comment type="caution">
    <text evidence="3">The sequence shown here is derived from an EMBL/GenBank/DDBJ whole genome shotgun (WGS) entry which is preliminary data.</text>
</comment>
<dbReference type="Pfam" id="PF05904">
    <property type="entry name" value="DUF863"/>
    <property type="match status" value="1"/>
</dbReference>
<feature type="region of interest" description="Disordered" evidence="1">
    <location>
        <begin position="714"/>
        <end position="738"/>
    </location>
</feature>
<keyword evidence="2" id="KW-0732">Signal</keyword>
<dbReference type="Proteomes" id="UP000825729">
    <property type="component" value="Unassembled WGS sequence"/>
</dbReference>
<feature type="compositionally biased region" description="Polar residues" evidence="1">
    <location>
        <begin position="441"/>
        <end position="452"/>
    </location>
</feature>
<name>A0AAV7EYI8_ARIFI</name>
<feature type="compositionally biased region" description="Basic and acidic residues" evidence="1">
    <location>
        <begin position="364"/>
        <end position="380"/>
    </location>
</feature>
<dbReference type="AlphaFoldDB" id="A0AAV7EYI8"/>
<feature type="region of interest" description="Disordered" evidence="1">
    <location>
        <begin position="517"/>
        <end position="539"/>
    </location>
</feature>
<feature type="signal peptide" evidence="2">
    <location>
        <begin position="1"/>
        <end position="33"/>
    </location>
</feature>
<reference evidence="3 4" key="1">
    <citation type="submission" date="2021-07" db="EMBL/GenBank/DDBJ databases">
        <title>The Aristolochia fimbriata genome: insights into angiosperm evolution, floral development and chemical biosynthesis.</title>
        <authorList>
            <person name="Jiao Y."/>
        </authorList>
    </citation>
    <scope>NUCLEOTIDE SEQUENCE [LARGE SCALE GENOMIC DNA]</scope>
    <source>
        <strain evidence="3">IBCAS-2021</strain>
        <tissue evidence="3">Leaf</tissue>
    </source>
</reference>
<accession>A0AAV7EYI8</accession>
<feature type="compositionally biased region" description="Basic and acidic residues" evidence="1">
    <location>
        <begin position="517"/>
        <end position="534"/>
    </location>
</feature>
<organism evidence="3 4">
    <name type="scientific">Aristolochia fimbriata</name>
    <name type="common">White veined hardy Dutchman's pipe vine</name>
    <dbReference type="NCBI Taxonomy" id="158543"/>
    <lineage>
        <taxon>Eukaryota</taxon>
        <taxon>Viridiplantae</taxon>
        <taxon>Streptophyta</taxon>
        <taxon>Embryophyta</taxon>
        <taxon>Tracheophyta</taxon>
        <taxon>Spermatophyta</taxon>
        <taxon>Magnoliopsida</taxon>
        <taxon>Magnoliidae</taxon>
        <taxon>Piperales</taxon>
        <taxon>Aristolochiaceae</taxon>
        <taxon>Aristolochia</taxon>
    </lineage>
</organism>
<dbReference type="PANTHER" id="PTHR33167:SF4">
    <property type="entry name" value="TRANSCRIPTION FACTOR, PUTATIVE (DUF863)-RELATED"/>
    <property type="match status" value="1"/>
</dbReference>
<evidence type="ECO:0000256" key="2">
    <source>
        <dbReference type="SAM" id="SignalP"/>
    </source>
</evidence>
<dbReference type="EMBL" id="JAINDJ010000003">
    <property type="protein sequence ID" value="KAG9452388.1"/>
    <property type="molecule type" value="Genomic_DNA"/>
</dbReference>